<dbReference type="OrthoDB" id="941679at2759"/>
<evidence type="ECO:0000313" key="13">
    <source>
        <dbReference type="EMBL" id="KAF7512679.1"/>
    </source>
</evidence>
<evidence type="ECO:0000256" key="11">
    <source>
        <dbReference type="SAM" id="MobiDB-lite"/>
    </source>
</evidence>
<dbReference type="Pfam" id="PF00332">
    <property type="entry name" value="Glyco_hydro_17"/>
    <property type="match status" value="1"/>
</dbReference>
<dbReference type="GO" id="GO:0009986">
    <property type="term" value="C:cell surface"/>
    <property type="evidence" value="ECO:0007669"/>
    <property type="project" value="TreeGrafter"/>
</dbReference>
<evidence type="ECO:0008006" key="15">
    <source>
        <dbReference type="Google" id="ProtNLM"/>
    </source>
</evidence>
<dbReference type="GO" id="GO:0071555">
    <property type="term" value="P:cell wall organization"/>
    <property type="evidence" value="ECO:0007669"/>
    <property type="project" value="UniProtKB-KW"/>
</dbReference>
<feature type="compositionally biased region" description="Pro residues" evidence="11">
    <location>
        <begin position="120"/>
        <end position="131"/>
    </location>
</feature>
<keyword evidence="3" id="KW-0134">Cell wall</keyword>
<evidence type="ECO:0000256" key="12">
    <source>
        <dbReference type="SAM" id="SignalP"/>
    </source>
</evidence>
<dbReference type="GO" id="GO:0005576">
    <property type="term" value="C:extracellular region"/>
    <property type="evidence" value="ECO:0007669"/>
    <property type="project" value="TreeGrafter"/>
</dbReference>
<gene>
    <name evidence="13" type="ORF">GJ744_000246</name>
</gene>
<evidence type="ECO:0000256" key="8">
    <source>
        <dbReference type="ARBA" id="ARBA00023295"/>
    </source>
</evidence>
<evidence type="ECO:0000256" key="7">
    <source>
        <dbReference type="ARBA" id="ARBA00023180"/>
    </source>
</evidence>
<dbReference type="GO" id="GO:0005975">
    <property type="term" value="P:carbohydrate metabolic process"/>
    <property type="evidence" value="ECO:0007669"/>
    <property type="project" value="InterPro"/>
</dbReference>
<feature type="chain" id="PRO_5034031638" description="Endo-1,3-beta-glucanase eglC" evidence="12">
    <location>
        <begin position="20"/>
        <end position="440"/>
    </location>
</feature>
<dbReference type="EMBL" id="JAACFV010000010">
    <property type="protein sequence ID" value="KAF7512679.1"/>
    <property type="molecule type" value="Genomic_DNA"/>
</dbReference>
<comment type="subcellular location">
    <subcellularLocation>
        <location evidence="1">Secreted</location>
        <location evidence="1">Cell wall</location>
    </subcellularLocation>
</comment>
<keyword evidence="14" id="KW-1185">Reference proteome</keyword>
<dbReference type="GO" id="GO:0009277">
    <property type="term" value="C:fungal-type cell wall"/>
    <property type="evidence" value="ECO:0007669"/>
    <property type="project" value="TreeGrafter"/>
</dbReference>
<keyword evidence="8" id="KW-0326">Glycosidase</keyword>
<reference evidence="13" key="1">
    <citation type="submission" date="2020-02" db="EMBL/GenBank/DDBJ databases">
        <authorList>
            <person name="Palmer J.M."/>
        </authorList>
    </citation>
    <scope>NUCLEOTIDE SEQUENCE</scope>
    <source>
        <strain evidence="13">EPUS1.4</strain>
        <tissue evidence="13">Thallus</tissue>
    </source>
</reference>
<dbReference type="InterPro" id="IPR000490">
    <property type="entry name" value="Glyco_hydro_17"/>
</dbReference>
<dbReference type="SUPFAM" id="SSF51445">
    <property type="entry name" value="(Trans)glycosidases"/>
    <property type="match status" value="1"/>
</dbReference>
<evidence type="ECO:0000313" key="14">
    <source>
        <dbReference type="Proteomes" id="UP000606974"/>
    </source>
</evidence>
<dbReference type="PANTHER" id="PTHR16631:SF14">
    <property type="entry name" value="FAMILY 17 GLUCOSIDASE SCW10-RELATED"/>
    <property type="match status" value="1"/>
</dbReference>
<evidence type="ECO:0000256" key="1">
    <source>
        <dbReference type="ARBA" id="ARBA00004191"/>
    </source>
</evidence>
<protein>
    <recommendedName>
        <fullName evidence="15">Endo-1,3-beta-glucanase eglC</fullName>
    </recommendedName>
</protein>
<dbReference type="PRINTS" id="PR01217">
    <property type="entry name" value="PRICHEXTENSN"/>
</dbReference>
<evidence type="ECO:0000256" key="9">
    <source>
        <dbReference type="ARBA" id="ARBA00023316"/>
    </source>
</evidence>
<feature type="signal peptide" evidence="12">
    <location>
        <begin position="1"/>
        <end position="19"/>
    </location>
</feature>
<proteinExistence type="inferred from homology"/>
<comment type="caution">
    <text evidence="13">The sequence shown here is derived from an EMBL/GenBank/DDBJ whole genome shotgun (WGS) entry which is preliminary data.</text>
</comment>
<dbReference type="InterPro" id="IPR050732">
    <property type="entry name" value="Beta-glucan_modifiers"/>
</dbReference>
<feature type="region of interest" description="Disordered" evidence="11">
    <location>
        <begin position="57"/>
        <end position="193"/>
    </location>
</feature>
<dbReference type="PANTHER" id="PTHR16631">
    <property type="entry name" value="GLUCAN 1,3-BETA-GLUCOSIDASE"/>
    <property type="match status" value="1"/>
</dbReference>
<comment type="similarity">
    <text evidence="2 10">Belongs to the glycosyl hydrolase 17 family.</text>
</comment>
<feature type="compositionally biased region" description="Low complexity" evidence="11">
    <location>
        <begin position="89"/>
        <end position="99"/>
    </location>
</feature>
<sequence>MKASIFALSAFSLIQLVASQPHGHQQFHRRGVVVTDYATVTSPAVIVWVYEDGQTASIESRTPNNPAATPAPPKIVPELSAGPTPTLQSAVSDSAVPSEAAPPSPVQPDAESSPTGESAPSPPTTEAPPEPAYTEAPAPSSEAAPAPAPSPEAESAPPAEPAPSTEAAPAPAPAQSSEAAPPPTEPSSSGLGICYSPYNADGTCKTQDQVNDDFNSLASYSTVRIYGVDCNQVRSVVSAACSRNINVFAGLLTITDVAGDLGNMINQLNGKFDGTITTISIGNELVDMGKASPGDVEAALGTARDILGKAGFTGSIVTVDTFNALIAHPELCAASDYCAANAHPYFDPTIEAAGAGEWVQKQIERIAEAAGGNKKVVITESGWPHSGNSNGAAVPSPENQAKALESIRGACDKDVFLFSAFDDKWKADGALGVEKNWGIM</sequence>
<dbReference type="Gene3D" id="3.20.20.80">
    <property type="entry name" value="Glycosidases"/>
    <property type="match status" value="1"/>
</dbReference>
<accession>A0A8H7E6Y1</accession>
<dbReference type="Proteomes" id="UP000606974">
    <property type="component" value="Unassembled WGS sequence"/>
</dbReference>
<keyword evidence="5 12" id="KW-0732">Signal</keyword>
<dbReference type="GO" id="GO:0042973">
    <property type="term" value="F:glucan endo-1,3-beta-D-glucosidase activity"/>
    <property type="evidence" value="ECO:0007669"/>
    <property type="project" value="TreeGrafter"/>
</dbReference>
<keyword evidence="6" id="KW-0378">Hydrolase</keyword>
<dbReference type="AlphaFoldDB" id="A0A8H7E6Y1"/>
<dbReference type="InterPro" id="IPR017853">
    <property type="entry name" value="GH"/>
</dbReference>
<evidence type="ECO:0000256" key="3">
    <source>
        <dbReference type="ARBA" id="ARBA00022512"/>
    </source>
</evidence>
<organism evidence="13 14">
    <name type="scientific">Endocarpon pusillum</name>
    <dbReference type="NCBI Taxonomy" id="364733"/>
    <lineage>
        <taxon>Eukaryota</taxon>
        <taxon>Fungi</taxon>
        <taxon>Dikarya</taxon>
        <taxon>Ascomycota</taxon>
        <taxon>Pezizomycotina</taxon>
        <taxon>Eurotiomycetes</taxon>
        <taxon>Chaetothyriomycetidae</taxon>
        <taxon>Verrucariales</taxon>
        <taxon>Verrucariaceae</taxon>
        <taxon>Endocarpon</taxon>
    </lineage>
</organism>
<keyword evidence="9" id="KW-0961">Cell wall biogenesis/degradation</keyword>
<evidence type="ECO:0000256" key="2">
    <source>
        <dbReference type="ARBA" id="ARBA00008773"/>
    </source>
</evidence>
<evidence type="ECO:0000256" key="6">
    <source>
        <dbReference type="ARBA" id="ARBA00022801"/>
    </source>
</evidence>
<keyword evidence="7" id="KW-0325">Glycoprotein</keyword>
<keyword evidence="4" id="KW-0964">Secreted</keyword>
<name>A0A8H7E6Y1_9EURO</name>
<evidence type="ECO:0000256" key="5">
    <source>
        <dbReference type="ARBA" id="ARBA00022729"/>
    </source>
</evidence>
<evidence type="ECO:0000256" key="10">
    <source>
        <dbReference type="RuleBase" id="RU004335"/>
    </source>
</evidence>
<dbReference type="FunFam" id="3.20.20.80:FF:000111">
    <property type="entry name" value="Soluble cell wall protein"/>
    <property type="match status" value="1"/>
</dbReference>
<evidence type="ECO:0000256" key="4">
    <source>
        <dbReference type="ARBA" id="ARBA00022525"/>
    </source>
</evidence>
<feature type="compositionally biased region" description="Low complexity" evidence="11">
    <location>
        <begin position="132"/>
        <end position="179"/>
    </location>
</feature>